<protein>
    <submittedName>
        <fullName evidence="1">Uncharacterized protein</fullName>
    </submittedName>
</protein>
<name>A0A645F0H0_9ZZZZ</name>
<dbReference type="AlphaFoldDB" id="A0A645F0H0"/>
<accession>A0A645F0H0</accession>
<reference evidence="1" key="1">
    <citation type="submission" date="2019-08" db="EMBL/GenBank/DDBJ databases">
        <authorList>
            <person name="Kucharzyk K."/>
            <person name="Murdoch R.W."/>
            <person name="Higgins S."/>
            <person name="Loffler F."/>
        </authorList>
    </citation>
    <scope>NUCLEOTIDE SEQUENCE</scope>
</reference>
<proteinExistence type="predicted"/>
<dbReference type="EMBL" id="VSSQ01053138">
    <property type="protein sequence ID" value="MPN07176.1"/>
    <property type="molecule type" value="Genomic_DNA"/>
</dbReference>
<gene>
    <name evidence="1" type="ORF">SDC9_154442</name>
</gene>
<evidence type="ECO:0000313" key="1">
    <source>
        <dbReference type="EMBL" id="MPN07176.1"/>
    </source>
</evidence>
<organism evidence="1">
    <name type="scientific">bioreactor metagenome</name>
    <dbReference type="NCBI Taxonomy" id="1076179"/>
    <lineage>
        <taxon>unclassified sequences</taxon>
        <taxon>metagenomes</taxon>
        <taxon>ecological metagenomes</taxon>
    </lineage>
</organism>
<comment type="caution">
    <text evidence="1">The sequence shown here is derived from an EMBL/GenBank/DDBJ whole genome shotgun (WGS) entry which is preliminary data.</text>
</comment>
<sequence length="72" mass="8298">MEIAILYNKTNSSVFVVAMYISPYYIIEVIYFDDYHTRINICSAYDIKAAAGKVKCSFSDGIRFVIIKQCLR</sequence>